<comment type="caution">
    <text evidence="2">The sequence shown here is derived from an EMBL/GenBank/DDBJ whole genome shotgun (WGS) entry which is preliminary data.</text>
</comment>
<reference evidence="2" key="1">
    <citation type="journal article" date="2015" name="Nature">
        <title>Complex archaea that bridge the gap between prokaryotes and eukaryotes.</title>
        <authorList>
            <person name="Spang A."/>
            <person name="Saw J.H."/>
            <person name="Jorgensen S.L."/>
            <person name="Zaremba-Niedzwiedzka K."/>
            <person name="Martijn J."/>
            <person name="Lind A.E."/>
            <person name="van Eijk R."/>
            <person name="Schleper C."/>
            <person name="Guy L."/>
            <person name="Ettema T.J."/>
        </authorList>
    </citation>
    <scope>NUCLEOTIDE SEQUENCE</scope>
</reference>
<sequence length="36" mass="4115">METIILEGTKLFIVMLGLILTYFLAALTGYYFGRNK</sequence>
<name>A0A0F9U7F3_9ZZZZ</name>
<accession>A0A0F9U7F3</accession>
<keyword evidence="1" id="KW-1133">Transmembrane helix</keyword>
<organism evidence="2">
    <name type="scientific">marine sediment metagenome</name>
    <dbReference type="NCBI Taxonomy" id="412755"/>
    <lineage>
        <taxon>unclassified sequences</taxon>
        <taxon>metagenomes</taxon>
        <taxon>ecological metagenomes</taxon>
    </lineage>
</organism>
<dbReference type="AlphaFoldDB" id="A0A0F9U7F3"/>
<feature type="transmembrane region" description="Helical" evidence="1">
    <location>
        <begin position="12"/>
        <end position="32"/>
    </location>
</feature>
<evidence type="ECO:0000313" key="2">
    <source>
        <dbReference type="EMBL" id="KKN49573.1"/>
    </source>
</evidence>
<proteinExistence type="predicted"/>
<evidence type="ECO:0000256" key="1">
    <source>
        <dbReference type="SAM" id="Phobius"/>
    </source>
</evidence>
<gene>
    <name evidence="2" type="ORF">LCGC14_0641380</name>
</gene>
<dbReference type="EMBL" id="LAZR01001162">
    <property type="protein sequence ID" value="KKN49573.1"/>
    <property type="molecule type" value="Genomic_DNA"/>
</dbReference>
<keyword evidence="1" id="KW-0472">Membrane</keyword>
<protein>
    <submittedName>
        <fullName evidence="2">Uncharacterized protein</fullName>
    </submittedName>
</protein>
<keyword evidence="1" id="KW-0812">Transmembrane</keyword>